<gene>
    <name evidence="10" type="ORF">Ga0061064_0872</name>
</gene>
<dbReference type="RefSeq" id="WP_055438567.1">
    <property type="nucleotide sequence ID" value="NZ_CYHB01000002.1"/>
</dbReference>
<evidence type="ECO:0000256" key="5">
    <source>
        <dbReference type="ARBA" id="ARBA00022909"/>
    </source>
</evidence>
<keyword evidence="5 8" id="KW-0289">Folate biosynthesis</keyword>
<name>A0A0K6H0Q0_9GAMM</name>
<comment type="catalytic activity">
    <reaction evidence="1">
        <text>7,8-dihydroneopterin = 7,8-dihydromonapterin</text>
        <dbReference type="Rhea" id="RHEA:45328"/>
        <dbReference type="ChEBI" id="CHEBI:17001"/>
        <dbReference type="ChEBI" id="CHEBI:71175"/>
        <dbReference type="EC" id="5.1.99.8"/>
    </reaction>
</comment>
<dbReference type="AlphaFoldDB" id="A0A0K6H0Q0"/>
<dbReference type="OrthoDB" id="9810587at2"/>
<dbReference type="EC" id="4.1.2.25" evidence="8"/>
<evidence type="ECO:0000256" key="1">
    <source>
        <dbReference type="ARBA" id="ARBA00000693"/>
    </source>
</evidence>
<keyword evidence="7 8" id="KW-0456">Lyase</keyword>
<dbReference type="FunFam" id="3.30.1130.10:FF:000002">
    <property type="entry name" value="7,8-dihydroneopterin aldolase"/>
    <property type="match status" value="1"/>
</dbReference>
<accession>A0A0K6H0Q0</accession>
<keyword evidence="6" id="KW-0413">Isomerase</keyword>
<keyword evidence="11" id="KW-1185">Reference proteome</keyword>
<evidence type="ECO:0000256" key="7">
    <source>
        <dbReference type="ARBA" id="ARBA00023239"/>
    </source>
</evidence>
<evidence type="ECO:0000256" key="2">
    <source>
        <dbReference type="ARBA" id="ARBA00001353"/>
    </source>
</evidence>
<dbReference type="Pfam" id="PF02152">
    <property type="entry name" value="FolB"/>
    <property type="match status" value="1"/>
</dbReference>
<protein>
    <recommendedName>
        <fullName evidence="8">7,8-dihydroneopterin aldolase</fullName>
        <ecNumber evidence="8">4.1.2.25</ecNumber>
    </recommendedName>
</protein>
<dbReference type="GO" id="GO:0046654">
    <property type="term" value="P:tetrahydrofolate biosynthetic process"/>
    <property type="evidence" value="ECO:0007669"/>
    <property type="project" value="UniProtKB-UniRule"/>
</dbReference>
<dbReference type="GO" id="GO:0005737">
    <property type="term" value="C:cytoplasm"/>
    <property type="evidence" value="ECO:0007669"/>
    <property type="project" value="TreeGrafter"/>
</dbReference>
<dbReference type="PANTHER" id="PTHR42844">
    <property type="entry name" value="DIHYDRONEOPTERIN ALDOLASE 1-RELATED"/>
    <property type="match status" value="1"/>
</dbReference>
<evidence type="ECO:0000313" key="10">
    <source>
        <dbReference type="EMBL" id="CUA84339.1"/>
    </source>
</evidence>
<evidence type="ECO:0000256" key="3">
    <source>
        <dbReference type="ARBA" id="ARBA00005013"/>
    </source>
</evidence>
<proteinExistence type="inferred from homology"/>
<dbReference type="GO" id="GO:0004150">
    <property type="term" value="F:dihydroneopterin aldolase activity"/>
    <property type="evidence" value="ECO:0007669"/>
    <property type="project" value="UniProtKB-UniRule"/>
</dbReference>
<dbReference type="InterPro" id="IPR043133">
    <property type="entry name" value="GTP-CH-I_C/QueF"/>
</dbReference>
<dbReference type="PANTHER" id="PTHR42844:SF1">
    <property type="entry name" value="DIHYDRONEOPTERIN ALDOLASE 1-RELATED"/>
    <property type="match status" value="1"/>
</dbReference>
<dbReference type="Gene3D" id="3.30.1130.10">
    <property type="match status" value="1"/>
</dbReference>
<dbReference type="EMBL" id="CYHB01000002">
    <property type="protein sequence ID" value="CUA84339.1"/>
    <property type="molecule type" value="Genomic_DNA"/>
</dbReference>
<dbReference type="SUPFAM" id="SSF55620">
    <property type="entry name" value="Tetrahydrobiopterin biosynthesis enzymes-like"/>
    <property type="match status" value="1"/>
</dbReference>
<comment type="similarity">
    <text evidence="4 8">Belongs to the DHNA family.</text>
</comment>
<evidence type="ECO:0000256" key="6">
    <source>
        <dbReference type="ARBA" id="ARBA00023235"/>
    </source>
</evidence>
<comment type="catalytic activity">
    <reaction evidence="2 8">
        <text>7,8-dihydroneopterin = 6-hydroxymethyl-7,8-dihydropterin + glycolaldehyde</text>
        <dbReference type="Rhea" id="RHEA:10540"/>
        <dbReference type="ChEBI" id="CHEBI:17001"/>
        <dbReference type="ChEBI" id="CHEBI:17071"/>
        <dbReference type="ChEBI" id="CHEBI:44841"/>
        <dbReference type="EC" id="4.1.2.25"/>
    </reaction>
</comment>
<evidence type="ECO:0000256" key="4">
    <source>
        <dbReference type="ARBA" id="ARBA00005708"/>
    </source>
</evidence>
<evidence type="ECO:0000256" key="8">
    <source>
        <dbReference type="RuleBase" id="RU362079"/>
    </source>
</evidence>
<comment type="pathway">
    <text evidence="3 8">Cofactor biosynthesis; tetrahydrofolate biosynthesis; 2-amino-4-hydroxy-6-hydroxymethyl-7,8-dihydropteridine diphosphate from 7,8-dihydroneopterin triphosphate: step 3/4.</text>
</comment>
<dbReference type="UniPathway" id="UPA00077">
    <property type="reaction ID" value="UER00154"/>
</dbReference>
<dbReference type="GO" id="GO:0016853">
    <property type="term" value="F:isomerase activity"/>
    <property type="evidence" value="ECO:0007669"/>
    <property type="project" value="UniProtKB-KW"/>
</dbReference>
<dbReference type="Proteomes" id="UP000182598">
    <property type="component" value="Unassembled WGS sequence"/>
</dbReference>
<dbReference type="InterPro" id="IPR006156">
    <property type="entry name" value="Dihydroneopterin_aldolase"/>
</dbReference>
<organism evidence="10 11">
    <name type="scientific">Pseudidiomarina woesei</name>
    <dbReference type="NCBI Taxonomy" id="1381080"/>
    <lineage>
        <taxon>Bacteria</taxon>
        <taxon>Pseudomonadati</taxon>
        <taxon>Pseudomonadota</taxon>
        <taxon>Gammaproteobacteria</taxon>
        <taxon>Alteromonadales</taxon>
        <taxon>Idiomarinaceae</taxon>
        <taxon>Pseudidiomarina</taxon>
    </lineage>
</organism>
<dbReference type="CDD" id="cd00534">
    <property type="entry name" value="DHNA_DHNTPE"/>
    <property type="match status" value="1"/>
</dbReference>
<sequence>MDKVYVTGLKVDAFIGVYDWEHEQTQPLILDLEMDWDNRKAAESAQLNDALDYDALSKAVVQLIQARPRALIETIAEEVAQLILQEFKTPRVRVKVAKPQAVPAAQYTAVELVRSQAQ</sequence>
<feature type="domain" description="Dihydroneopterin aldolase/epimerase" evidence="9">
    <location>
        <begin position="4"/>
        <end position="114"/>
    </location>
</feature>
<evidence type="ECO:0000259" key="9">
    <source>
        <dbReference type="SMART" id="SM00905"/>
    </source>
</evidence>
<dbReference type="NCBIfam" id="TIGR00526">
    <property type="entry name" value="folB_dom"/>
    <property type="match status" value="1"/>
</dbReference>
<dbReference type="SMART" id="SM00905">
    <property type="entry name" value="FolB"/>
    <property type="match status" value="1"/>
</dbReference>
<evidence type="ECO:0000313" key="11">
    <source>
        <dbReference type="Proteomes" id="UP000182598"/>
    </source>
</evidence>
<dbReference type="InterPro" id="IPR006157">
    <property type="entry name" value="FolB_dom"/>
</dbReference>
<dbReference type="GO" id="GO:0046656">
    <property type="term" value="P:folic acid biosynthetic process"/>
    <property type="evidence" value="ECO:0007669"/>
    <property type="project" value="UniProtKB-UniRule"/>
</dbReference>
<dbReference type="NCBIfam" id="TIGR00525">
    <property type="entry name" value="folB"/>
    <property type="match status" value="1"/>
</dbReference>
<reference evidence="11" key="1">
    <citation type="submission" date="2015-08" db="EMBL/GenBank/DDBJ databases">
        <authorList>
            <person name="Varghese N."/>
        </authorList>
    </citation>
    <scope>NUCLEOTIDE SEQUENCE [LARGE SCALE GENOMIC DNA]</scope>
    <source>
        <strain evidence="11">DSM 27808</strain>
    </source>
</reference>
<comment type="function">
    <text evidence="8">Catalyzes the conversion of 7,8-dihydroneopterin to 6-hydroxymethyl-7,8-dihydropterin.</text>
</comment>